<protein>
    <submittedName>
        <fullName evidence="1">Uncharacterized protein</fullName>
    </submittedName>
</protein>
<gene>
    <name evidence="1" type="ORF">FC699_22175</name>
</gene>
<dbReference type="EMBL" id="SZON01001371">
    <property type="protein sequence ID" value="TKI91358.1"/>
    <property type="molecule type" value="Genomic_DNA"/>
</dbReference>
<reference evidence="1 2" key="1">
    <citation type="journal article" date="2019" name="Environ. Microbiol.">
        <title>An active ?-lactamase is a part of an orchestrated cell wall stress resistance network of Bacillus subtilis and related rhizosphere species.</title>
        <authorList>
            <person name="Bucher T."/>
            <person name="Keren-Paz A."/>
            <person name="Hausser J."/>
            <person name="Olender T."/>
            <person name="Cytryn E."/>
            <person name="Kolodkin-Gal I."/>
        </authorList>
    </citation>
    <scope>NUCLEOTIDE SEQUENCE [LARGE SCALE GENOMIC DNA]</scope>
    <source>
        <strain evidence="1 2">I5</strain>
    </source>
</reference>
<evidence type="ECO:0000313" key="2">
    <source>
        <dbReference type="Proteomes" id="UP000305222"/>
    </source>
</evidence>
<dbReference type="Proteomes" id="UP000305222">
    <property type="component" value="Unassembled WGS sequence"/>
</dbReference>
<organism evidence="1 2">
    <name type="scientific">Bacillus wiedmannii</name>
    <dbReference type="NCBI Taxonomy" id="1890302"/>
    <lineage>
        <taxon>Bacteria</taxon>
        <taxon>Bacillati</taxon>
        <taxon>Bacillota</taxon>
        <taxon>Bacilli</taxon>
        <taxon>Bacillales</taxon>
        <taxon>Bacillaceae</taxon>
        <taxon>Bacillus</taxon>
        <taxon>Bacillus cereus group</taxon>
    </lineage>
</organism>
<proteinExistence type="predicted"/>
<evidence type="ECO:0000313" key="1">
    <source>
        <dbReference type="EMBL" id="TKI91358.1"/>
    </source>
</evidence>
<name>A0A4U3ASR5_9BACI</name>
<dbReference type="AlphaFoldDB" id="A0A4U3ASR5"/>
<sequence>MDNSIKPNKAEEMFLNLAYNRFYDLYEEIMEDTFWNKDSYYRFTKINSIFIVYAELLNYEPLKHVIKIIELKRPPMESNIAKDLFKFIRNILAHFPFFDSWNEVYINKEIINWYKKSMTVDKFLTAYEGKTEIKYRFWNSRKKSMTYLSIKFPTSYTAGENIYLKDILNEKEGVQFASILMKRVLDTQVIEISDKD</sequence>
<accession>A0A4U3ASR5</accession>
<comment type="caution">
    <text evidence="1">The sequence shown here is derived from an EMBL/GenBank/DDBJ whole genome shotgun (WGS) entry which is preliminary data.</text>
</comment>